<dbReference type="PANTHER" id="PTHR30580">
    <property type="entry name" value="PRIMOSOMAL PROTEIN N"/>
    <property type="match status" value="1"/>
</dbReference>
<dbReference type="Pfam" id="PF04851">
    <property type="entry name" value="ResIII"/>
    <property type="match status" value="1"/>
</dbReference>
<dbReference type="EMBL" id="LDZY01000003">
    <property type="protein sequence ID" value="KLU67041.1"/>
    <property type="molecule type" value="Genomic_DNA"/>
</dbReference>
<dbReference type="GO" id="GO:0006270">
    <property type="term" value="P:DNA replication initiation"/>
    <property type="evidence" value="ECO:0007669"/>
    <property type="project" value="TreeGrafter"/>
</dbReference>
<keyword evidence="7" id="KW-1185">Reference proteome</keyword>
<dbReference type="InterPro" id="IPR014001">
    <property type="entry name" value="Helicase_ATP-bd"/>
</dbReference>
<evidence type="ECO:0000313" key="7">
    <source>
        <dbReference type="Proteomes" id="UP000036356"/>
    </source>
</evidence>
<dbReference type="PANTHER" id="PTHR30580:SF1">
    <property type="entry name" value="COMF OPERON PROTEIN 1"/>
    <property type="match status" value="1"/>
</dbReference>
<dbReference type="GO" id="GO:0005524">
    <property type="term" value="F:ATP binding"/>
    <property type="evidence" value="ECO:0007669"/>
    <property type="project" value="UniProtKB-KW"/>
</dbReference>
<evidence type="ECO:0000259" key="5">
    <source>
        <dbReference type="PROSITE" id="PS51194"/>
    </source>
</evidence>
<dbReference type="SMART" id="SM00487">
    <property type="entry name" value="DEXDc"/>
    <property type="match status" value="1"/>
</dbReference>
<evidence type="ECO:0000256" key="2">
    <source>
        <dbReference type="ARBA" id="ARBA00022840"/>
    </source>
</evidence>
<protein>
    <submittedName>
        <fullName evidence="6">Transcription-repair-coupling factor</fullName>
        <ecNumber evidence="6">3.6.4.-</ecNumber>
    </submittedName>
</protein>
<dbReference type="STRING" id="476652.DEAC_c09750"/>
<feature type="domain" description="Helicase ATP-binding" evidence="4">
    <location>
        <begin position="243"/>
        <end position="395"/>
    </location>
</feature>
<dbReference type="PATRIC" id="fig|476652.3.peg.1005"/>
<evidence type="ECO:0000256" key="1">
    <source>
        <dbReference type="ARBA" id="ARBA00022741"/>
    </source>
</evidence>
<dbReference type="GO" id="GO:0006310">
    <property type="term" value="P:DNA recombination"/>
    <property type="evidence" value="ECO:0007669"/>
    <property type="project" value="TreeGrafter"/>
</dbReference>
<dbReference type="RefSeq" id="WP_053006282.1">
    <property type="nucleotide sequence ID" value="NZ_LDZY01000003.1"/>
</dbReference>
<feature type="domain" description="Helicase C-terminal" evidence="5">
    <location>
        <begin position="425"/>
        <end position="572"/>
    </location>
</feature>
<dbReference type="SMART" id="SM00490">
    <property type="entry name" value="HELICc"/>
    <property type="match status" value="1"/>
</dbReference>
<evidence type="ECO:0000256" key="3">
    <source>
        <dbReference type="ARBA" id="ARBA00023125"/>
    </source>
</evidence>
<gene>
    <name evidence="6" type="primary">mfd_1</name>
    <name evidence="6" type="ORF">DEAC_c09750</name>
</gene>
<dbReference type="InterPro" id="IPR027417">
    <property type="entry name" value="P-loop_NTPase"/>
</dbReference>
<dbReference type="Proteomes" id="UP000036356">
    <property type="component" value="Unassembled WGS sequence"/>
</dbReference>
<sequence>MYFYLTLNEDGDVGYTFNKEMDRLSSKAGCLKIPLPLGVIQSVQIQMTKFKNQRCFGLRRNRHERIKSELCRVLNSRDWDVPNVSWEKDFVSLTSEMSASTAGKGDEKGPVFQSFDRLVRGRQLSWEDLKILAHELKCHEETILQFAQINVAEKKAEWIPAVLRQGEDWQCQRCGEKNINEWPSFYGRAGTCLSCKSLGSSTSLKAIYRDYRSLLGNSEKVDFRPHWKLTEAQRLAGEEILDFLKDSSEPKALLWAACGSGKTEVCFPSAAWALEQGKSVLFAAPRQDVINDVAPRLKRDFPGVDIQVLTGSGPIKFQKGRMVLATTHQVLRFWQAFDLIVLDEMDAFPYRGNGALEWGLKHALRSNGKLLYLTATPSPDGLKEVYLRKMRLIRLPARHHRFPLPVPIIERSSQEFDPERNPPSLKRGRFESLRHEGQILVFVPKISWLQPWINRFRQGFPEWEIDGSYSSDRERSVKLENLRQGKFDLFLSTTILERGITLEGIQVVVLGADHPVFDERALVQMAGRVGRTRKNPGGNILFMAHLETTAMKKAIRWIEDQNRLALKKGLID</sequence>
<evidence type="ECO:0000259" key="4">
    <source>
        <dbReference type="PROSITE" id="PS51192"/>
    </source>
</evidence>
<dbReference type="InterPro" id="IPR001650">
    <property type="entry name" value="Helicase_C-like"/>
</dbReference>
<dbReference type="SUPFAM" id="SSF52540">
    <property type="entry name" value="P-loop containing nucleoside triphosphate hydrolases"/>
    <property type="match status" value="1"/>
</dbReference>
<dbReference type="Pfam" id="PF00271">
    <property type="entry name" value="Helicase_C"/>
    <property type="match status" value="1"/>
</dbReference>
<dbReference type="AlphaFoldDB" id="A0A0J1IQU3"/>
<dbReference type="GO" id="GO:0043138">
    <property type="term" value="F:3'-5' DNA helicase activity"/>
    <property type="evidence" value="ECO:0007669"/>
    <property type="project" value="TreeGrafter"/>
</dbReference>
<accession>A0A0J1IQU3</accession>
<keyword evidence="2" id="KW-0067">ATP-binding</keyword>
<name>A0A0J1IQU3_9FIRM</name>
<dbReference type="GO" id="GO:0003677">
    <property type="term" value="F:DNA binding"/>
    <property type="evidence" value="ECO:0007669"/>
    <property type="project" value="UniProtKB-KW"/>
</dbReference>
<organism evidence="6 7">
    <name type="scientific">Desulfosporosinus acididurans</name>
    <dbReference type="NCBI Taxonomy" id="476652"/>
    <lineage>
        <taxon>Bacteria</taxon>
        <taxon>Bacillati</taxon>
        <taxon>Bacillota</taxon>
        <taxon>Clostridia</taxon>
        <taxon>Eubacteriales</taxon>
        <taxon>Desulfitobacteriaceae</taxon>
        <taxon>Desulfosporosinus</taxon>
    </lineage>
</organism>
<reference evidence="6 7" key="1">
    <citation type="submission" date="2015-06" db="EMBL/GenBank/DDBJ databases">
        <title>Draft genome of the moderately acidophilic sulfate reducer Candidatus Desulfosporosinus acididurans strain M1.</title>
        <authorList>
            <person name="Poehlein A."/>
            <person name="Petzsch P."/>
            <person name="Johnson B.D."/>
            <person name="Schloemann M."/>
            <person name="Daniel R."/>
            <person name="Muehling M."/>
        </authorList>
    </citation>
    <scope>NUCLEOTIDE SEQUENCE [LARGE SCALE GENOMIC DNA]</scope>
    <source>
        <strain evidence="6 7">M1</strain>
    </source>
</reference>
<dbReference type="GO" id="GO:0006302">
    <property type="term" value="P:double-strand break repair"/>
    <property type="evidence" value="ECO:0007669"/>
    <property type="project" value="TreeGrafter"/>
</dbReference>
<dbReference type="Gene3D" id="3.40.50.300">
    <property type="entry name" value="P-loop containing nucleotide triphosphate hydrolases"/>
    <property type="match status" value="2"/>
</dbReference>
<dbReference type="GO" id="GO:0016787">
    <property type="term" value="F:hydrolase activity"/>
    <property type="evidence" value="ECO:0007669"/>
    <property type="project" value="UniProtKB-KW"/>
</dbReference>
<keyword evidence="6" id="KW-0378">Hydrolase</keyword>
<dbReference type="InterPro" id="IPR006935">
    <property type="entry name" value="Helicase/UvrB_N"/>
</dbReference>
<keyword evidence="1" id="KW-0547">Nucleotide-binding</keyword>
<keyword evidence="3" id="KW-0238">DNA-binding</keyword>
<dbReference type="PROSITE" id="PS51194">
    <property type="entry name" value="HELICASE_CTER"/>
    <property type="match status" value="1"/>
</dbReference>
<comment type="caution">
    <text evidence="6">The sequence shown here is derived from an EMBL/GenBank/DDBJ whole genome shotgun (WGS) entry which is preliminary data.</text>
</comment>
<proteinExistence type="predicted"/>
<evidence type="ECO:0000313" key="6">
    <source>
        <dbReference type="EMBL" id="KLU67041.1"/>
    </source>
</evidence>
<dbReference type="PROSITE" id="PS51192">
    <property type="entry name" value="HELICASE_ATP_BIND_1"/>
    <property type="match status" value="1"/>
</dbReference>
<dbReference type="EC" id="3.6.4.-" evidence="6"/>